<dbReference type="PANTHER" id="PTHR11452:SF75">
    <property type="entry name" value="ALPHA-GALACTOSIDASE MEL1"/>
    <property type="match status" value="1"/>
</dbReference>
<comment type="caution">
    <text evidence="14">The sequence shown here is derived from an EMBL/GenBank/DDBJ whole genome shotgun (WGS) entry which is preliminary data.</text>
</comment>
<dbReference type="CDD" id="cd14792">
    <property type="entry name" value="GH27"/>
    <property type="match status" value="1"/>
</dbReference>
<keyword evidence="9" id="KW-0325">Glycoprotein</keyword>
<dbReference type="GO" id="GO:0005995">
    <property type="term" value="P:melibiose catabolic process"/>
    <property type="evidence" value="ECO:0007669"/>
    <property type="project" value="UniProtKB-ARBA"/>
</dbReference>
<evidence type="ECO:0000256" key="6">
    <source>
        <dbReference type="ARBA" id="ARBA00022729"/>
    </source>
</evidence>
<evidence type="ECO:0000256" key="8">
    <source>
        <dbReference type="ARBA" id="ARBA00023157"/>
    </source>
</evidence>
<keyword evidence="5" id="KW-0964">Secreted</keyword>
<keyword evidence="7 11" id="KW-0378">Hydrolase</keyword>
<dbReference type="Gene3D" id="2.60.40.1180">
    <property type="entry name" value="Golgi alpha-mannosidase II"/>
    <property type="match status" value="1"/>
</dbReference>
<gene>
    <name evidence="14" type="ORF">LTR62_002721</name>
</gene>
<evidence type="ECO:0000256" key="2">
    <source>
        <dbReference type="ARBA" id="ARBA00004613"/>
    </source>
</evidence>
<comment type="catalytic activity">
    <reaction evidence="1 11">
        <text>Hydrolysis of terminal, non-reducing alpha-D-galactose residues in alpha-D-galactosides, including galactose oligosaccharides, galactomannans and galactolipids.</text>
        <dbReference type="EC" id="3.2.1.22"/>
    </reaction>
</comment>
<dbReference type="Pfam" id="PF16499">
    <property type="entry name" value="Melibiase_2"/>
    <property type="match status" value="2"/>
</dbReference>
<dbReference type="InterPro" id="IPR006215">
    <property type="entry name" value="Glyco_hydro_melibiase"/>
</dbReference>
<dbReference type="InterPro" id="IPR017853">
    <property type="entry name" value="GH"/>
</dbReference>
<dbReference type="FunFam" id="3.20.20.70:FF:000202">
    <property type="entry name" value="Alpha-galactosidase"/>
    <property type="match status" value="1"/>
</dbReference>
<dbReference type="InterPro" id="IPR013785">
    <property type="entry name" value="Aldolase_TIM"/>
</dbReference>
<dbReference type="PRINTS" id="PR00740">
    <property type="entry name" value="GLHYDRLASE27"/>
</dbReference>
<dbReference type="AlphaFoldDB" id="A0AAN7TFX1"/>
<feature type="chain" id="PRO_5043046270" description="Alpha-galactosidase" evidence="12">
    <location>
        <begin position="28"/>
        <end position="496"/>
    </location>
</feature>
<dbReference type="Gene3D" id="3.20.20.70">
    <property type="entry name" value="Aldolase class I"/>
    <property type="match status" value="1"/>
</dbReference>
<reference evidence="14" key="1">
    <citation type="submission" date="2023-08" db="EMBL/GenBank/DDBJ databases">
        <title>Black Yeasts Isolated from many extreme environments.</title>
        <authorList>
            <person name="Coleine C."/>
            <person name="Stajich J.E."/>
            <person name="Selbmann L."/>
        </authorList>
    </citation>
    <scope>NUCLEOTIDE SEQUENCE</scope>
    <source>
        <strain evidence="14">CCFEE 5401</strain>
    </source>
</reference>
<dbReference type="PRINTS" id="PR00748">
    <property type="entry name" value="MELIBIASE"/>
</dbReference>
<evidence type="ECO:0000256" key="12">
    <source>
        <dbReference type="SAM" id="SignalP"/>
    </source>
</evidence>
<keyword evidence="10 11" id="KW-0326">Glycosidase</keyword>
<protein>
    <recommendedName>
        <fullName evidence="4 11">Alpha-galactosidase</fullName>
        <ecNumber evidence="4 11">3.2.1.22</ecNumber>
    </recommendedName>
    <alternativeName>
        <fullName evidence="11">Melibiase</fullName>
    </alternativeName>
</protein>
<dbReference type="GO" id="GO:0005576">
    <property type="term" value="C:extracellular region"/>
    <property type="evidence" value="ECO:0007669"/>
    <property type="project" value="UniProtKB-SubCell"/>
</dbReference>
<comment type="similarity">
    <text evidence="3 11">Belongs to the glycosyl hydrolase 27 family.</text>
</comment>
<dbReference type="SUPFAM" id="SSF51011">
    <property type="entry name" value="Glycosyl hydrolase domain"/>
    <property type="match status" value="1"/>
</dbReference>
<evidence type="ECO:0000256" key="4">
    <source>
        <dbReference type="ARBA" id="ARBA00012755"/>
    </source>
</evidence>
<evidence type="ECO:0000256" key="1">
    <source>
        <dbReference type="ARBA" id="ARBA00001255"/>
    </source>
</evidence>
<name>A0AAN7TFX1_9PEZI</name>
<dbReference type="SUPFAM" id="SSF51445">
    <property type="entry name" value="(Trans)glycosidases"/>
    <property type="match status" value="1"/>
</dbReference>
<accession>A0AAN7TFX1</accession>
<evidence type="ECO:0000256" key="9">
    <source>
        <dbReference type="ARBA" id="ARBA00023180"/>
    </source>
</evidence>
<evidence type="ECO:0000259" key="13">
    <source>
        <dbReference type="Pfam" id="PF17801"/>
    </source>
</evidence>
<feature type="domain" description="Alpha galactosidase C-terminal" evidence="13">
    <location>
        <begin position="342"/>
        <end position="413"/>
    </location>
</feature>
<evidence type="ECO:0000256" key="3">
    <source>
        <dbReference type="ARBA" id="ARBA00009743"/>
    </source>
</evidence>
<keyword evidence="8 11" id="KW-1015">Disulfide bond</keyword>
<evidence type="ECO:0000313" key="15">
    <source>
        <dbReference type="Proteomes" id="UP001310890"/>
    </source>
</evidence>
<dbReference type="InterPro" id="IPR002241">
    <property type="entry name" value="Glyco_hydro_27"/>
</dbReference>
<organism evidence="14 15">
    <name type="scientific">Meristemomyces frigidus</name>
    <dbReference type="NCBI Taxonomy" id="1508187"/>
    <lineage>
        <taxon>Eukaryota</taxon>
        <taxon>Fungi</taxon>
        <taxon>Dikarya</taxon>
        <taxon>Ascomycota</taxon>
        <taxon>Pezizomycotina</taxon>
        <taxon>Dothideomycetes</taxon>
        <taxon>Dothideomycetidae</taxon>
        <taxon>Mycosphaerellales</taxon>
        <taxon>Teratosphaeriaceae</taxon>
        <taxon>Meristemomyces</taxon>
    </lineage>
</organism>
<evidence type="ECO:0000256" key="10">
    <source>
        <dbReference type="ARBA" id="ARBA00023295"/>
    </source>
</evidence>
<evidence type="ECO:0000256" key="11">
    <source>
        <dbReference type="RuleBase" id="RU361168"/>
    </source>
</evidence>
<keyword evidence="6 12" id="KW-0732">Signal</keyword>
<evidence type="ECO:0000256" key="7">
    <source>
        <dbReference type="ARBA" id="ARBA00022801"/>
    </source>
</evidence>
<dbReference type="InterPro" id="IPR041233">
    <property type="entry name" value="Melibiase_C"/>
</dbReference>
<evidence type="ECO:0000313" key="14">
    <source>
        <dbReference type="EMBL" id="KAK5114151.1"/>
    </source>
</evidence>
<proteinExistence type="inferred from homology"/>
<dbReference type="PANTHER" id="PTHR11452">
    <property type="entry name" value="ALPHA-GALACTOSIDASE/ALPHA-N-ACETYLGALACTOSAMINIDASE"/>
    <property type="match status" value="1"/>
</dbReference>
<feature type="signal peptide" evidence="12">
    <location>
        <begin position="1"/>
        <end position="27"/>
    </location>
</feature>
<evidence type="ECO:0000256" key="5">
    <source>
        <dbReference type="ARBA" id="ARBA00022525"/>
    </source>
</evidence>
<dbReference type="Proteomes" id="UP001310890">
    <property type="component" value="Unassembled WGS sequence"/>
</dbReference>
<dbReference type="GO" id="GO:0004557">
    <property type="term" value="F:alpha-galactosidase activity"/>
    <property type="evidence" value="ECO:0007669"/>
    <property type="project" value="UniProtKB-EC"/>
</dbReference>
<dbReference type="EC" id="3.2.1.22" evidence="4 11"/>
<dbReference type="InterPro" id="IPR013780">
    <property type="entry name" value="Glyco_hydro_b"/>
</dbReference>
<sequence length="496" mass="54942">MAINSLLTAATLLASQASAVLMHNALAVTPQMGWDNWNAFGCDVSEDLLLGTARRMVELGMRDAGYYYVVLDDCWSNGRTANGTLQPDTTKFPNGMKHVADQIHALGLGFGMYSDAGKYTCGQYAGSLGYEQVDADTFAGWGVDYLKYDNCFNEGQSGNKNISYARYERMSTALNNTGRQMIYGMCNWGQDEPYDWAFMLANSWRATGDIYDQFDRPDPRCPCEEKEGTNCALTGYHCSVMNIINKVVWFINRSQQGGWNDLDMLEVGNGGMTDSEYKIHMTMWAALRSPLIMGTDIRSLSPESYSIYMNPAILALSQDPTGNTAQRIWRYYVPSVNQYGRGEIQLWKGNLAYGDYVVVFLNAANEDMYMNATLSDIFVDEGGAESAQANSNWDMYDLWANRMPNATANAILSANSTMAATGMNGTEYSYNATAQSYADGIAKNETVLMGKNVGTWQAGGGSTWSVLVPRHGVMAYRLRPSGAPTTGMRRRRRDEL</sequence>
<dbReference type="Pfam" id="PF17801">
    <property type="entry name" value="Melibiase_C"/>
    <property type="match status" value="1"/>
</dbReference>
<dbReference type="EMBL" id="JAVRRL010000019">
    <property type="protein sequence ID" value="KAK5114151.1"/>
    <property type="molecule type" value="Genomic_DNA"/>
</dbReference>
<comment type="subcellular location">
    <subcellularLocation>
        <location evidence="2">Secreted</location>
    </subcellularLocation>
</comment>